<sequence length="259" mass="28521">MHRRRFPDCAGIKRNPYNYKKNEEQFSELRRRPDGAATCSILHPALAFQSLDPKAHRLGAGGAFADFLPAQRDLEFRVHDVAAPLQQVTRRAPAPWPLRVVFGAHHHRRRHDGQAEGLRVGLDLAEQFTAQPPTLILVFQQRLAQVQHRGGVNPCRCEGPQKVGVLGHQRDSGAGSHHAPPGGLVAGQHQQRPRRLHVGLEMGGLGFLGAVVEVGKLAEQAQAQAGHFTQHGAKITGQGLKGDRGRNRHSPSLYRQTKH</sequence>
<protein>
    <submittedName>
        <fullName evidence="2">Uncharacterized protein</fullName>
    </submittedName>
</protein>
<dbReference type="AlphaFoldDB" id="A0A345IHH0"/>
<feature type="region of interest" description="Disordered" evidence="1">
    <location>
        <begin position="225"/>
        <end position="259"/>
    </location>
</feature>
<evidence type="ECO:0000313" key="2">
    <source>
        <dbReference type="EMBL" id="AXG99142.1"/>
    </source>
</evidence>
<organism evidence="2 3">
    <name type="scientific">Deinococcus wulumuqiensis</name>
    <dbReference type="NCBI Taxonomy" id="980427"/>
    <lineage>
        <taxon>Bacteria</taxon>
        <taxon>Thermotogati</taxon>
        <taxon>Deinococcota</taxon>
        <taxon>Deinococci</taxon>
        <taxon>Deinococcales</taxon>
        <taxon>Deinococcaceae</taxon>
        <taxon>Deinococcus</taxon>
    </lineage>
</organism>
<dbReference type="Proteomes" id="UP000253744">
    <property type="component" value="Chromosome"/>
</dbReference>
<reference evidence="2 3" key="1">
    <citation type="submission" date="2018-07" db="EMBL/GenBank/DDBJ databases">
        <title>Complete Genome and Methylome Analysis of Deinococcus wulumuqiensis NEB 479.</title>
        <authorList>
            <person name="Fomenkov A."/>
            <person name="Luyten Y."/>
            <person name="Vincze T."/>
            <person name="Anton B.P."/>
            <person name="Clark T."/>
            <person name="Roberts R.J."/>
            <person name="Morgan R.D."/>
        </authorList>
    </citation>
    <scope>NUCLEOTIDE SEQUENCE [LARGE SCALE GENOMIC DNA]</scope>
    <source>
        <strain evidence="2 3">NEB 479</strain>
    </source>
</reference>
<dbReference type="KEGG" id="dwu:DVJ83_08165"/>
<name>A0A345IHH0_9DEIO</name>
<accession>A0A345IHH0</accession>
<gene>
    <name evidence="2" type="ORF">DVJ83_08165</name>
</gene>
<dbReference type="AntiFam" id="ANF00254">
    <property type="entry name" value="DNA repeat"/>
</dbReference>
<feature type="region of interest" description="Disordered" evidence="1">
    <location>
        <begin position="169"/>
        <end position="192"/>
    </location>
</feature>
<evidence type="ECO:0000313" key="3">
    <source>
        <dbReference type="Proteomes" id="UP000253744"/>
    </source>
</evidence>
<proteinExistence type="predicted"/>
<dbReference type="EMBL" id="CP031158">
    <property type="protein sequence ID" value="AXG99142.1"/>
    <property type="molecule type" value="Genomic_DNA"/>
</dbReference>
<evidence type="ECO:0000256" key="1">
    <source>
        <dbReference type="SAM" id="MobiDB-lite"/>
    </source>
</evidence>